<dbReference type="InterPro" id="IPR035959">
    <property type="entry name" value="RutC-like_sf"/>
</dbReference>
<dbReference type="EC" id="5.4.99.5" evidence="1 3"/>
<dbReference type="GO" id="GO:0046417">
    <property type="term" value="P:chorismate metabolic process"/>
    <property type="evidence" value="ECO:0007669"/>
    <property type="project" value="TreeGrafter"/>
</dbReference>
<evidence type="ECO:0000313" key="4">
    <source>
        <dbReference type="EMBL" id="ADQ14972.1"/>
    </source>
</evidence>
<dbReference type="OrthoDB" id="9802232at2"/>
<dbReference type="Proteomes" id="UP000007434">
    <property type="component" value="Chromosome"/>
</dbReference>
<evidence type="ECO:0000313" key="5">
    <source>
        <dbReference type="Proteomes" id="UP000007434"/>
    </source>
</evidence>
<dbReference type="GO" id="GO:0008652">
    <property type="term" value="P:amino acid biosynthetic process"/>
    <property type="evidence" value="ECO:0007669"/>
    <property type="project" value="UniProtKB-UniRule"/>
</dbReference>
<accession>E4RLQ8</accession>
<dbReference type="PROSITE" id="PS51167">
    <property type="entry name" value="CHORISMATE_MUT_1"/>
    <property type="match status" value="1"/>
</dbReference>
<name>E4RLQ8_HALHG</name>
<dbReference type="CDD" id="cd02185">
    <property type="entry name" value="AroH"/>
    <property type="match status" value="1"/>
</dbReference>
<dbReference type="AlphaFoldDB" id="E4RLQ8"/>
<keyword evidence="2 3" id="KW-0028">Amino-acid biosynthesis</keyword>
<dbReference type="GO" id="GO:0009073">
    <property type="term" value="P:aromatic amino acid family biosynthetic process"/>
    <property type="evidence" value="ECO:0007669"/>
    <property type="project" value="UniProtKB-UniRule"/>
</dbReference>
<gene>
    <name evidence="4" type="ordered locus">Halsa_1547</name>
</gene>
<dbReference type="Pfam" id="PF07736">
    <property type="entry name" value="CM_1"/>
    <property type="match status" value="1"/>
</dbReference>
<dbReference type="STRING" id="656519.Halsa_1547"/>
<dbReference type="HOGENOM" id="CLU_133236_1_0_9"/>
<protein>
    <recommendedName>
        <fullName evidence="1 3">chorismate mutase</fullName>
        <ecNumber evidence="1 3">5.4.99.5</ecNumber>
    </recommendedName>
</protein>
<sequence length="118" mass="13433">MYALRGAISVEENTETAIIQATKELMRKTLEENDLKEDDLVSIITSATDDLDKVYPGKAIRELGLELTPILCLQEMKVENSSAKMIRLLIHVDGHKDKQDVKHQYLKKAEKLRPDLLD</sequence>
<comment type="catalytic activity">
    <reaction evidence="3">
        <text>chorismate = prephenate</text>
        <dbReference type="Rhea" id="RHEA:13897"/>
        <dbReference type="ChEBI" id="CHEBI:29748"/>
        <dbReference type="ChEBI" id="CHEBI:29934"/>
        <dbReference type="EC" id="5.4.99.5"/>
    </reaction>
</comment>
<dbReference type="InterPro" id="IPR008243">
    <property type="entry name" value="Chorismate_mutase_AroH"/>
</dbReference>
<dbReference type="PIRSF" id="PIRSF005965">
    <property type="entry name" value="Chor_mut_AroH"/>
    <property type="match status" value="1"/>
</dbReference>
<reference evidence="4 5" key="2">
    <citation type="journal article" date="2011" name="J. Bacteriol.">
        <title>Complete Genome Sequence of the Haloalkaliphilic, Hydrogen Producing Halanaerobium hydrogenoformans.</title>
        <authorList>
            <person name="Brown S.D."/>
            <person name="Begemann M.B."/>
            <person name="Mormile M.R."/>
            <person name="Wall J.D."/>
            <person name="Han C.S."/>
            <person name="Goodwin L.A."/>
            <person name="Pitluck S."/>
            <person name="Land M.L."/>
            <person name="Hauser L.J."/>
            <person name="Elias D.A."/>
        </authorList>
    </citation>
    <scope>NUCLEOTIDE SEQUENCE [LARGE SCALE GENOMIC DNA]</scope>
    <source>
        <strain evidence="5">sapolanicus</strain>
    </source>
</reference>
<reference evidence="4 5" key="1">
    <citation type="submission" date="2010-11" db="EMBL/GenBank/DDBJ databases">
        <title>Complete sequence of Halanaerobium sp. sapolanicus.</title>
        <authorList>
            <consortium name="US DOE Joint Genome Institute"/>
            <person name="Lucas S."/>
            <person name="Copeland A."/>
            <person name="Lapidus A."/>
            <person name="Cheng J.-F."/>
            <person name="Bruce D."/>
            <person name="Goodwin L."/>
            <person name="Pitluck S."/>
            <person name="Davenport K."/>
            <person name="Detter J.C."/>
            <person name="Han C."/>
            <person name="Tapia R."/>
            <person name="Land M."/>
            <person name="Hauser L."/>
            <person name="Jeffries C."/>
            <person name="Kyrpides N."/>
            <person name="Ivanova N."/>
            <person name="Mikhailova N."/>
            <person name="Begemann M.B."/>
            <person name="Mormile M.R."/>
            <person name="Wall J.D."/>
            <person name="Elias D.A."/>
            <person name="Woyke T."/>
        </authorList>
    </citation>
    <scope>NUCLEOTIDE SEQUENCE [LARGE SCALE GENOMIC DNA]</scope>
    <source>
        <strain evidence="5">sapolanicus</strain>
    </source>
</reference>
<evidence type="ECO:0000256" key="2">
    <source>
        <dbReference type="PIRSR" id="PIRSR005965-1"/>
    </source>
</evidence>
<dbReference type="PANTHER" id="PTHR21164">
    <property type="entry name" value="CHORISMATE MUTASE"/>
    <property type="match status" value="1"/>
</dbReference>
<dbReference type="RefSeq" id="WP_013406049.1">
    <property type="nucleotide sequence ID" value="NC_014654.1"/>
</dbReference>
<dbReference type="NCBIfam" id="TIGR01796">
    <property type="entry name" value="CM_mono_aroH"/>
    <property type="match status" value="1"/>
</dbReference>
<evidence type="ECO:0000256" key="3">
    <source>
        <dbReference type="PROSITE-ProRule" id="PRU00514"/>
    </source>
</evidence>
<feature type="binding site" evidence="2">
    <location>
        <position position="87"/>
    </location>
    <ligand>
        <name>prephenate</name>
        <dbReference type="ChEBI" id="CHEBI:29934"/>
    </ligand>
</feature>
<feature type="binding site" evidence="2">
    <location>
        <position position="105"/>
    </location>
    <ligand>
        <name>prephenate</name>
        <dbReference type="ChEBI" id="CHEBI:29934"/>
    </ligand>
</feature>
<dbReference type="PANTHER" id="PTHR21164:SF0">
    <property type="entry name" value="CHORISMATE MUTASE AROH"/>
    <property type="match status" value="1"/>
</dbReference>
<keyword evidence="2 3" id="KW-0057">Aromatic amino acid biosynthesis</keyword>
<dbReference type="SUPFAM" id="SSF55298">
    <property type="entry name" value="YjgF-like"/>
    <property type="match status" value="1"/>
</dbReference>
<dbReference type="Gene3D" id="3.30.1330.40">
    <property type="entry name" value="RutC-like"/>
    <property type="match status" value="1"/>
</dbReference>
<proteinExistence type="predicted"/>
<keyword evidence="5" id="KW-1185">Reference proteome</keyword>
<dbReference type="EMBL" id="CP002304">
    <property type="protein sequence ID" value="ADQ14972.1"/>
    <property type="molecule type" value="Genomic_DNA"/>
</dbReference>
<evidence type="ECO:0000256" key="1">
    <source>
        <dbReference type="NCBIfam" id="TIGR01796"/>
    </source>
</evidence>
<dbReference type="UniPathway" id="UPA00120">
    <property type="reaction ID" value="UER00203"/>
</dbReference>
<organism evidence="4 5">
    <name type="scientific">Halanaerobium hydrogeniformans</name>
    <name type="common">Halanaerobium sp. (strain sapolanicus)</name>
    <dbReference type="NCBI Taxonomy" id="656519"/>
    <lineage>
        <taxon>Bacteria</taxon>
        <taxon>Bacillati</taxon>
        <taxon>Bacillota</taxon>
        <taxon>Clostridia</taxon>
        <taxon>Halanaerobiales</taxon>
        <taxon>Halanaerobiaceae</taxon>
        <taxon>Halanaerobium</taxon>
    </lineage>
</organism>
<dbReference type="KEGG" id="has:Halsa_1547"/>
<dbReference type="GO" id="GO:0004106">
    <property type="term" value="F:chorismate mutase activity"/>
    <property type="evidence" value="ECO:0007669"/>
    <property type="project" value="UniProtKB-UniRule"/>
</dbReference>
<feature type="binding site" evidence="2">
    <location>
        <position position="5"/>
    </location>
    <ligand>
        <name>prephenate</name>
        <dbReference type="ChEBI" id="CHEBI:29934"/>
    </ligand>
</feature>
<keyword evidence="3" id="KW-0413">Isomerase</keyword>
<dbReference type="eggNOG" id="COG4401">
    <property type="taxonomic scope" value="Bacteria"/>
</dbReference>